<dbReference type="EMBL" id="JACXVP010000003">
    <property type="protein sequence ID" value="KAG5617004.1"/>
    <property type="molecule type" value="Genomic_DNA"/>
</dbReference>
<accession>A0A9J5ZYI5</accession>
<evidence type="ECO:0000313" key="1">
    <source>
        <dbReference type="EMBL" id="KAG5617004.1"/>
    </source>
</evidence>
<evidence type="ECO:0000313" key="2">
    <source>
        <dbReference type="Proteomes" id="UP000824120"/>
    </source>
</evidence>
<dbReference type="AlphaFoldDB" id="A0A9J5ZYI5"/>
<gene>
    <name evidence="1" type="ORF">H5410_016828</name>
</gene>
<dbReference type="Proteomes" id="UP000824120">
    <property type="component" value="Chromosome 3"/>
</dbReference>
<reference evidence="1 2" key="1">
    <citation type="submission" date="2020-09" db="EMBL/GenBank/DDBJ databases">
        <title>De no assembly of potato wild relative species, Solanum commersonii.</title>
        <authorList>
            <person name="Cho K."/>
        </authorList>
    </citation>
    <scope>NUCLEOTIDE SEQUENCE [LARGE SCALE GENOMIC DNA]</scope>
    <source>
        <strain evidence="1">LZ3.2</strain>
        <tissue evidence="1">Leaf</tissue>
    </source>
</reference>
<name>A0A9J5ZYI5_SOLCO</name>
<keyword evidence="2" id="KW-1185">Reference proteome</keyword>
<organism evidence="1 2">
    <name type="scientific">Solanum commersonii</name>
    <name type="common">Commerson's wild potato</name>
    <name type="synonym">Commerson's nightshade</name>
    <dbReference type="NCBI Taxonomy" id="4109"/>
    <lineage>
        <taxon>Eukaryota</taxon>
        <taxon>Viridiplantae</taxon>
        <taxon>Streptophyta</taxon>
        <taxon>Embryophyta</taxon>
        <taxon>Tracheophyta</taxon>
        <taxon>Spermatophyta</taxon>
        <taxon>Magnoliopsida</taxon>
        <taxon>eudicotyledons</taxon>
        <taxon>Gunneridae</taxon>
        <taxon>Pentapetalae</taxon>
        <taxon>asterids</taxon>
        <taxon>lamiids</taxon>
        <taxon>Solanales</taxon>
        <taxon>Solanaceae</taxon>
        <taxon>Solanoideae</taxon>
        <taxon>Solaneae</taxon>
        <taxon>Solanum</taxon>
    </lineage>
</organism>
<comment type="caution">
    <text evidence="1">The sequence shown here is derived from an EMBL/GenBank/DDBJ whole genome shotgun (WGS) entry which is preliminary data.</text>
</comment>
<protein>
    <submittedName>
        <fullName evidence="1">Uncharacterized protein</fullName>
    </submittedName>
</protein>
<sequence>MLESYFGPTTNENDFDEYLNQGTKTIKDAQGPRIPNVSILVSAGFLGDDAGSDSISVGFGPIAKTYQR</sequence>
<proteinExistence type="predicted"/>